<dbReference type="PROSITE" id="PS51257">
    <property type="entry name" value="PROKAR_LIPOPROTEIN"/>
    <property type="match status" value="1"/>
</dbReference>
<organism evidence="1 2">
    <name type="scientific">Fulvitalea axinellae</name>
    <dbReference type="NCBI Taxonomy" id="1182444"/>
    <lineage>
        <taxon>Bacteria</taxon>
        <taxon>Pseudomonadati</taxon>
        <taxon>Bacteroidota</taxon>
        <taxon>Cytophagia</taxon>
        <taxon>Cytophagales</taxon>
        <taxon>Persicobacteraceae</taxon>
        <taxon>Fulvitalea</taxon>
    </lineage>
</organism>
<evidence type="ECO:0008006" key="3">
    <source>
        <dbReference type="Google" id="ProtNLM"/>
    </source>
</evidence>
<sequence length="159" mass="17998">MRGICNHTYGKRALGNVVLWAVLGLLTVSCGKRDTGSREVGRYRFSAKLMESAEKRQRLSLSLEMVNGQDFVASHSNGQDDKQRFLHYLSYAFEKDLYLEAGKEKFPCVFLHFERSFDLSPARRFSLGFSGKNLRGRTAKLVIDSDRFGTGPVKIPLDL</sequence>
<reference evidence="1 2" key="1">
    <citation type="submission" date="2021-12" db="EMBL/GenBank/DDBJ databases">
        <title>Genome sequencing of bacteria with rrn-lacking chromosome and rrn-plasmid.</title>
        <authorList>
            <person name="Anda M."/>
            <person name="Iwasaki W."/>
        </authorList>
    </citation>
    <scope>NUCLEOTIDE SEQUENCE [LARGE SCALE GENOMIC DNA]</scope>
    <source>
        <strain evidence="1 2">DSM 100852</strain>
        <plasmid evidence="1 2">pFA7</plasmid>
    </source>
</reference>
<proteinExistence type="predicted"/>
<name>A0AAU9CUY9_9BACT</name>
<keyword evidence="2" id="KW-1185">Reference proteome</keyword>
<evidence type="ECO:0000313" key="2">
    <source>
        <dbReference type="Proteomes" id="UP001348817"/>
    </source>
</evidence>
<geneLocation type="plasmid" evidence="1 2">
    <name>pFA7</name>
</geneLocation>
<dbReference type="KEGG" id="fax:FUAX_53030"/>
<dbReference type="RefSeq" id="WP_338396063.1">
    <property type="nucleotide sequence ID" value="NZ_AP025321.1"/>
</dbReference>
<dbReference type="EMBL" id="AP025321">
    <property type="protein sequence ID" value="BDD12871.1"/>
    <property type="molecule type" value="Genomic_DNA"/>
</dbReference>
<keyword evidence="1" id="KW-0614">Plasmid</keyword>
<dbReference type="AlphaFoldDB" id="A0AAU9CUY9"/>
<dbReference type="Proteomes" id="UP001348817">
    <property type="component" value="Plasmid pFA7"/>
</dbReference>
<evidence type="ECO:0000313" key="1">
    <source>
        <dbReference type="EMBL" id="BDD12871.1"/>
    </source>
</evidence>
<gene>
    <name evidence="1" type="ORF">FUAX_53030</name>
</gene>
<protein>
    <recommendedName>
        <fullName evidence="3">Lipoprotein</fullName>
    </recommendedName>
</protein>
<accession>A0AAU9CUY9</accession>